<reference evidence="4" key="1">
    <citation type="journal article" date="2019" name="Int. J. Syst. Evol. Microbiol.">
        <title>The Global Catalogue of Microorganisms (GCM) 10K type strain sequencing project: providing services to taxonomists for standard genome sequencing and annotation.</title>
        <authorList>
            <consortium name="The Broad Institute Genomics Platform"/>
            <consortium name="The Broad Institute Genome Sequencing Center for Infectious Disease"/>
            <person name="Wu L."/>
            <person name="Ma J."/>
        </authorList>
    </citation>
    <scope>NUCLEOTIDE SEQUENCE [LARGE SCALE GENOMIC DNA]</scope>
    <source>
        <strain evidence="4">JCM 14234</strain>
    </source>
</reference>
<feature type="domain" description="PEP-utilising enzyme mobile" evidence="1">
    <location>
        <begin position="818"/>
        <end position="886"/>
    </location>
</feature>
<dbReference type="SUPFAM" id="SSF52009">
    <property type="entry name" value="Phosphohistidine domain"/>
    <property type="match status" value="1"/>
</dbReference>
<proteinExistence type="predicted"/>
<dbReference type="EMBL" id="BAAAVS010000017">
    <property type="protein sequence ID" value="GAA3030497.1"/>
    <property type="molecule type" value="Genomic_DNA"/>
</dbReference>
<dbReference type="Gene3D" id="3.30.470.20">
    <property type="entry name" value="ATP-grasp fold, B domain"/>
    <property type="match status" value="1"/>
</dbReference>
<dbReference type="InterPro" id="IPR008279">
    <property type="entry name" value="PEP-util_enz_mobile_dom"/>
</dbReference>
<dbReference type="InterPro" id="IPR036637">
    <property type="entry name" value="Phosphohistidine_dom_sf"/>
</dbReference>
<dbReference type="Proteomes" id="UP001501035">
    <property type="component" value="Unassembled WGS sequence"/>
</dbReference>
<evidence type="ECO:0000259" key="2">
    <source>
        <dbReference type="Pfam" id="PF01326"/>
    </source>
</evidence>
<dbReference type="Pfam" id="PF00391">
    <property type="entry name" value="PEP-utilizers"/>
    <property type="match status" value="1"/>
</dbReference>
<dbReference type="SUPFAM" id="SSF56059">
    <property type="entry name" value="Glutathione synthetase ATP-binding domain-like"/>
    <property type="match status" value="1"/>
</dbReference>
<dbReference type="InterPro" id="IPR051549">
    <property type="entry name" value="PEP_Utilizing_Enz"/>
</dbReference>
<name>A0ABP6L2C2_9ACTN</name>
<protein>
    <recommendedName>
        <fullName evidence="5">Phosphoenolpyruvate synthase</fullName>
    </recommendedName>
</protein>
<evidence type="ECO:0000313" key="4">
    <source>
        <dbReference type="Proteomes" id="UP001501035"/>
    </source>
</evidence>
<dbReference type="Gene3D" id="3.50.30.10">
    <property type="entry name" value="Phosphohistidine domain"/>
    <property type="match status" value="1"/>
</dbReference>
<keyword evidence="4" id="KW-1185">Reference proteome</keyword>
<organism evidence="3 4">
    <name type="scientific">Gordonia defluvii</name>
    <dbReference type="NCBI Taxonomy" id="283718"/>
    <lineage>
        <taxon>Bacteria</taxon>
        <taxon>Bacillati</taxon>
        <taxon>Actinomycetota</taxon>
        <taxon>Actinomycetes</taxon>
        <taxon>Mycobacteriales</taxon>
        <taxon>Gordoniaceae</taxon>
        <taxon>Gordonia</taxon>
    </lineage>
</organism>
<dbReference type="RefSeq" id="WP_290713493.1">
    <property type="nucleotide sequence ID" value="NZ_BAAAVS010000017.1"/>
</dbReference>
<dbReference type="PANTHER" id="PTHR43615">
    <property type="entry name" value="PHOSPHOENOLPYRUVATE SYNTHASE-RELATED"/>
    <property type="match status" value="1"/>
</dbReference>
<evidence type="ECO:0008006" key="5">
    <source>
        <dbReference type="Google" id="ProtNLM"/>
    </source>
</evidence>
<evidence type="ECO:0000259" key="1">
    <source>
        <dbReference type="Pfam" id="PF00391"/>
    </source>
</evidence>
<comment type="caution">
    <text evidence="3">The sequence shown here is derived from an EMBL/GenBank/DDBJ whole genome shotgun (WGS) entry which is preliminary data.</text>
</comment>
<dbReference type="Pfam" id="PF01326">
    <property type="entry name" value="PPDK_N"/>
    <property type="match status" value="1"/>
</dbReference>
<dbReference type="InterPro" id="IPR002192">
    <property type="entry name" value="PPDK_AMP/ATP-bd"/>
</dbReference>
<dbReference type="PANTHER" id="PTHR43615:SF1">
    <property type="entry name" value="PPDK_N DOMAIN-CONTAINING PROTEIN"/>
    <property type="match status" value="1"/>
</dbReference>
<gene>
    <name evidence="3" type="ORF">GCM10010528_09880</name>
</gene>
<dbReference type="Gene3D" id="3.30.1490.20">
    <property type="entry name" value="ATP-grasp fold, A domain"/>
    <property type="match status" value="1"/>
</dbReference>
<sequence>MTNQNTAPASTFLSGCALLDGTAVTVDDESRFGGKAVGLARLDSAGAAVPHWTAIGVDACAEHVRRSGAADLIGRLERPADDADRAALGEQIAAAITATELSPVLTAALAVFLDGRGEVAVRSSAVGEDGADRSFAGIYESFLYRTGIEQVASSVKDCWASAFSVRALQYSAGDDAVAMQVRPVGVVVQEMAAGQTSGVLFTAHPVSGALDEALVSACWGSAEGVVNGLCATDEFTVAHDGTELAATVAEKDIEVIRADGGTATREIGDDRRHERCLAPAQLSDLVRTAVGLAERLGGPQDIEWTIDGDRIAFLQARPITALAGRVGDWRIVWDNSNIQESFNGVTTPLTFSWAARVYDVIFTETLRMIGVRSTVITEHEKVLRNMVGLVDGRVYYNINNWYRVLKLAPFFDRNKEDVERMIGVEKPVDFIEGTHRTTRERIAAVPQMLPVVATLGWRMANRASIVDAFQDEVGGQVRAIRKELGGARDLEALLDLGDRGLALFSRWAVQILNDLYLSNQAGRARRLLASLGHEEPDEIVAGLLASEEAVESLQPTLILLRLAERIRDDPALTAALETGDGYAELCAASPEVADTLAQFIDEFGDRCIGEQKLETISLRQDPVFVARVLRNYVRDRSVGVDTFEKAHRERKARFEREVLDSLPPRQRRRLAGIMRKARASVRDRERMRLTRTRIVGLGREVYLRIGEVLHASGQIQEPRDVFYLTMEELSAFAEGRSMTADLASLAAARRAEFAAHGLVEPPNQFETLGPPTMRRGPAAETHEGTDQRVLTGTGCWPGIVEAPIQVVMSPDDDLDVRGKVMTTMRTDPGWGPLFPSVAALLIERGSTLSHSAVLARELGIPAVVGVPGLMSFISDGERVRLDGGSGRVERLDFPDVADGAGEQ</sequence>
<dbReference type="InterPro" id="IPR013815">
    <property type="entry name" value="ATP_grasp_subdomain_1"/>
</dbReference>
<evidence type="ECO:0000313" key="3">
    <source>
        <dbReference type="EMBL" id="GAA3030497.1"/>
    </source>
</evidence>
<accession>A0ABP6L2C2</accession>
<feature type="domain" description="Pyruvate phosphate dikinase AMP/ATP-binding" evidence="2">
    <location>
        <begin position="31"/>
        <end position="322"/>
    </location>
</feature>
<dbReference type="NCBIfam" id="NF004881">
    <property type="entry name" value="PRK06241.2-2"/>
    <property type="match status" value="1"/>
</dbReference>